<reference evidence="7 8" key="1">
    <citation type="submission" date="2018-12" db="EMBL/GenBank/DDBJ databases">
        <title>The genome of Variovorax gossypii DSM 100435.</title>
        <authorList>
            <person name="Gao J."/>
            <person name="Sun J."/>
        </authorList>
    </citation>
    <scope>NUCLEOTIDE SEQUENCE [LARGE SCALE GENOMIC DNA]</scope>
    <source>
        <strain evidence="7 8">DSM 100435</strain>
    </source>
</reference>
<feature type="transmembrane region" description="Helical" evidence="5">
    <location>
        <begin position="352"/>
        <end position="376"/>
    </location>
</feature>
<protein>
    <submittedName>
        <fullName evidence="7">MFS transporter</fullName>
    </submittedName>
</protein>
<keyword evidence="3 5" id="KW-0472">Membrane</keyword>
<feature type="transmembrane region" description="Helical" evidence="5">
    <location>
        <begin position="120"/>
        <end position="141"/>
    </location>
</feature>
<feature type="transmembrane region" description="Helical" evidence="5">
    <location>
        <begin position="382"/>
        <end position="403"/>
    </location>
</feature>
<dbReference type="OrthoDB" id="8046314at2"/>
<evidence type="ECO:0000313" key="7">
    <source>
        <dbReference type="EMBL" id="RTQ31688.1"/>
    </source>
</evidence>
<dbReference type="PANTHER" id="PTHR23531">
    <property type="entry name" value="QUINOLENE RESISTANCE PROTEIN NORA"/>
    <property type="match status" value="1"/>
</dbReference>
<comment type="caution">
    <text evidence="7">The sequence shown here is derived from an EMBL/GenBank/DDBJ whole genome shotgun (WGS) entry which is preliminary data.</text>
</comment>
<feature type="transmembrane region" description="Helical" evidence="5">
    <location>
        <begin position="318"/>
        <end position="340"/>
    </location>
</feature>
<feature type="transmembrane region" description="Helical" evidence="5">
    <location>
        <begin position="61"/>
        <end position="78"/>
    </location>
</feature>
<organism evidence="7 8">
    <name type="scientific">Variovorax gossypii</name>
    <dbReference type="NCBI Taxonomy" id="1679495"/>
    <lineage>
        <taxon>Bacteria</taxon>
        <taxon>Pseudomonadati</taxon>
        <taxon>Pseudomonadota</taxon>
        <taxon>Betaproteobacteria</taxon>
        <taxon>Burkholderiales</taxon>
        <taxon>Comamonadaceae</taxon>
        <taxon>Variovorax</taxon>
    </lineage>
</organism>
<keyword evidence="1 5" id="KW-0812">Transmembrane</keyword>
<evidence type="ECO:0000256" key="2">
    <source>
        <dbReference type="ARBA" id="ARBA00022989"/>
    </source>
</evidence>
<keyword evidence="8" id="KW-1185">Reference proteome</keyword>
<feature type="transmembrane region" description="Helical" evidence="5">
    <location>
        <begin position="231"/>
        <end position="251"/>
    </location>
</feature>
<evidence type="ECO:0000256" key="3">
    <source>
        <dbReference type="ARBA" id="ARBA00023136"/>
    </source>
</evidence>
<feature type="transmembrane region" description="Helical" evidence="5">
    <location>
        <begin position="90"/>
        <end position="108"/>
    </location>
</feature>
<dbReference type="InterPro" id="IPR036259">
    <property type="entry name" value="MFS_trans_sf"/>
</dbReference>
<dbReference type="Pfam" id="PF07690">
    <property type="entry name" value="MFS_1"/>
    <property type="match status" value="1"/>
</dbReference>
<feature type="transmembrane region" description="Helical" evidence="5">
    <location>
        <begin position="263"/>
        <end position="281"/>
    </location>
</feature>
<feature type="transmembrane region" description="Helical" evidence="5">
    <location>
        <begin position="25"/>
        <end position="49"/>
    </location>
</feature>
<evidence type="ECO:0000259" key="6">
    <source>
        <dbReference type="PROSITE" id="PS50850"/>
    </source>
</evidence>
<feature type="transmembrane region" description="Helical" evidence="5">
    <location>
        <begin position="293"/>
        <end position="312"/>
    </location>
</feature>
<proteinExistence type="predicted"/>
<dbReference type="AlphaFoldDB" id="A0A431TFG2"/>
<dbReference type="InterPro" id="IPR020846">
    <property type="entry name" value="MFS_dom"/>
</dbReference>
<dbReference type="SUPFAM" id="SSF103473">
    <property type="entry name" value="MFS general substrate transporter"/>
    <property type="match status" value="1"/>
</dbReference>
<feature type="domain" description="Major facilitator superfamily (MFS) profile" evidence="6">
    <location>
        <begin position="25"/>
        <end position="405"/>
    </location>
</feature>
<feature type="transmembrane region" description="Helical" evidence="5">
    <location>
        <begin position="180"/>
        <end position="199"/>
    </location>
</feature>
<evidence type="ECO:0000313" key="8">
    <source>
        <dbReference type="Proteomes" id="UP000267418"/>
    </source>
</evidence>
<accession>A0A431TFG2</accession>
<evidence type="ECO:0000256" key="4">
    <source>
        <dbReference type="SAM" id="MobiDB-lite"/>
    </source>
</evidence>
<gene>
    <name evidence="7" type="ORF">EJP69_23870</name>
</gene>
<dbReference type="PROSITE" id="PS50850">
    <property type="entry name" value="MFS"/>
    <property type="match status" value="1"/>
</dbReference>
<dbReference type="Gene3D" id="1.20.1250.20">
    <property type="entry name" value="MFS general substrate transporter like domains"/>
    <property type="match status" value="1"/>
</dbReference>
<keyword evidence="2 5" id="KW-1133">Transmembrane helix</keyword>
<evidence type="ECO:0000256" key="1">
    <source>
        <dbReference type="ARBA" id="ARBA00022692"/>
    </source>
</evidence>
<dbReference type="Proteomes" id="UP000267418">
    <property type="component" value="Unassembled WGS sequence"/>
</dbReference>
<evidence type="ECO:0000256" key="5">
    <source>
        <dbReference type="SAM" id="Phobius"/>
    </source>
</evidence>
<name>A0A431TFG2_9BURK</name>
<dbReference type="InterPro" id="IPR011701">
    <property type="entry name" value="MFS"/>
</dbReference>
<sequence length="415" mass="42861">MSTQPLTPAAEASTSPTSAGASPRVFSLFCLGGYLLSMSYGTTFLLALLVASRGGNEGDTGLIISTAIVSTIVAVILSGHASDAVGAPRAVGVSGLILSASCLGFALVPGVGQSMRICGLLLGCGWGAFYTLGPIIVAAIVEPARRIRYFALLSGSMMSGIGSGPILGRGAKLLGWPLEATYWLAAATSLCGALIFFFLHEPIRRITATQGAARATRLSWASLLRVLQAKAVFPIAMVGLGGAIFGGLSSFQTAYAAAKGLDFSIFFIGFMGAAIGCRMLLSGIVVRQNPHLAAAVLTFLVVLSIAMFRFLVSDWPSYLLASVTLGVGYGLTYSVINGLAANEAPQGETPQALLLFSLSYFIGVFGYPLLAGHLIVAQGIPALLSATMLIALGNFAIALGRLLPRLRAMARQTTG</sequence>
<dbReference type="PANTHER" id="PTHR23531:SF1">
    <property type="entry name" value="QUINOLENE RESISTANCE PROTEIN NORA"/>
    <property type="match status" value="1"/>
</dbReference>
<feature type="region of interest" description="Disordered" evidence="4">
    <location>
        <begin position="1"/>
        <end position="20"/>
    </location>
</feature>
<dbReference type="GO" id="GO:0022857">
    <property type="term" value="F:transmembrane transporter activity"/>
    <property type="evidence" value="ECO:0007669"/>
    <property type="project" value="InterPro"/>
</dbReference>
<dbReference type="InterPro" id="IPR052714">
    <property type="entry name" value="MFS_Exporter"/>
</dbReference>
<dbReference type="EMBL" id="RXOE01000008">
    <property type="protein sequence ID" value="RTQ31688.1"/>
    <property type="molecule type" value="Genomic_DNA"/>
</dbReference>